<keyword evidence="1 2" id="KW-0732">Signal</keyword>
<dbReference type="Proteomes" id="UP000029644">
    <property type="component" value="Unassembled WGS sequence"/>
</dbReference>
<protein>
    <submittedName>
        <fullName evidence="4">Probable cycloinulo-oligosaccharide fructanotransferase</fullName>
    </submittedName>
</protein>
<keyword evidence="4" id="KW-0808">Transferase</keyword>
<comment type="caution">
    <text evidence="4">The sequence shown here is derived from an EMBL/GenBank/DDBJ whole genome shotgun (WGS) entry which is preliminary data.</text>
</comment>
<dbReference type="InterPro" id="IPR015915">
    <property type="entry name" value="Kelch-typ_b-propeller"/>
</dbReference>
<feature type="chain" id="PRO_5001865669" evidence="2">
    <location>
        <begin position="20"/>
        <end position="483"/>
    </location>
</feature>
<feature type="domain" description="Secretion system C-terminal sorting" evidence="3">
    <location>
        <begin position="416"/>
        <end position="482"/>
    </location>
</feature>
<dbReference type="NCBIfam" id="TIGR04183">
    <property type="entry name" value="Por_Secre_tail"/>
    <property type="match status" value="1"/>
</dbReference>
<proteinExistence type="predicted"/>
<name>A0A090W0B7_9FLAO</name>
<dbReference type="AlphaFoldDB" id="A0A090W0B7"/>
<dbReference type="Pfam" id="PF18962">
    <property type="entry name" value="Por_Secre_tail"/>
    <property type="match status" value="1"/>
</dbReference>
<gene>
    <name evidence="4" type="ORF">JCM19300_3895</name>
</gene>
<dbReference type="OrthoDB" id="1489153at2"/>
<dbReference type="Gene3D" id="2.120.10.80">
    <property type="entry name" value="Kelch-type beta propeller"/>
    <property type="match status" value="1"/>
</dbReference>
<sequence length="483" mass="51798">MKKQLLSLVVILGALISNAQVTLVKEINDAGSSNSSPTNLTVHNGQIFFAADDSNGSNTPGGAGLGKELWVTDGTSTGTSFVKDIKTGSSGSNPFNLFSFNNKFYFTAFDTSSELWTSDGTETGTTKVDIMPSITGEAPQRFVELDGLAYFTVGGQPGSTSAETANKLVQWDGINDAVQVADVGLGFESILQSMIVFNNQIFMYMNYSTDDATVGNELYAYNPTADTFSLIKDIDTGTGDSSISNFTILGSTLYFEADNALWKTDGTTAGTLAVASASTLAGIANLYAWNNLLFFEGDDASNGDQLYVYNPTLDTVTNISNISGSNNDHNPSDFAAYNGYLYYSGSSSTSSDKYLFRTDGVTVSQIDATIKEIDEVTVLNGMLYFEGNNGSTGKELYSFDPSTLSVDNTQAEIISVYPNPTSDYIMVPTTLVNTNYTIHDLSGKQVSQGVISSEKIELNLNSGMYLLNIKTDLSSITKKIMVK</sequence>
<feature type="signal peptide" evidence="2">
    <location>
        <begin position="1"/>
        <end position="19"/>
    </location>
</feature>
<evidence type="ECO:0000256" key="2">
    <source>
        <dbReference type="SAM" id="SignalP"/>
    </source>
</evidence>
<evidence type="ECO:0000313" key="4">
    <source>
        <dbReference type="EMBL" id="GAL60957.1"/>
    </source>
</evidence>
<dbReference type="GO" id="GO:0016740">
    <property type="term" value="F:transferase activity"/>
    <property type="evidence" value="ECO:0007669"/>
    <property type="project" value="UniProtKB-KW"/>
</dbReference>
<dbReference type="InterPro" id="IPR026444">
    <property type="entry name" value="Secre_tail"/>
</dbReference>
<evidence type="ECO:0000256" key="1">
    <source>
        <dbReference type="ARBA" id="ARBA00022729"/>
    </source>
</evidence>
<evidence type="ECO:0000313" key="5">
    <source>
        <dbReference type="Proteomes" id="UP000029644"/>
    </source>
</evidence>
<dbReference type="EMBL" id="BBNQ01000001">
    <property type="protein sequence ID" value="GAL60957.1"/>
    <property type="molecule type" value="Genomic_DNA"/>
</dbReference>
<dbReference type="SUPFAM" id="SSF69304">
    <property type="entry name" value="Tricorn protease N-terminal domain"/>
    <property type="match status" value="1"/>
</dbReference>
<evidence type="ECO:0000259" key="3">
    <source>
        <dbReference type="Pfam" id="PF18962"/>
    </source>
</evidence>
<dbReference type="RefSeq" id="WP_042502586.1">
    <property type="nucleotide sequence ID" value="NZ_BBNQ01000001.1"/>
</dbReference>
<reference evidence="4 5" key="1">
    <citation type="journal article" date="2014" name="Genome Announc.">
        <title>Draft Genome Sequences of Marine Flavobacterium Algibacter lectus Strains SS8 and NR4.</title>
        <authorList>
            <person name="Takatani N."/>
            <person name="Nakanishi M."/>
            <person name="Meirelles P."/>
            <person name="Mino S."/>
            <person name="Suda W."/>
            <person name="Oshima K."/>
            <person name="Hattori M."/>
            <person name="Ohkuma M."/>
            <person name="Hosokawa M."/>
            <person name="Miyashita K."/>
            <person name="Thompson F.L."/>
            <person name="Niwa A."/>
            <person name="Sawabe T."/>
            <person name="Sawabe T."/>
        </authorList>
    </citation>
    <scope>NUCLEOTIDE SEQUENCE [LARGE SCALE GENOMIC DNA]</scope>
    <source>
        <strain evidence="4 5">JCM 19300</strain>
    </source>
</reference>
<accession>A0A090W0B7</accession>
<organism evidence="4 5">
    <name type="scientific">Algibacter lectus</name>
    <dbReference type="NCBI Taxonomy" id="221126"/>
    <lineage>
        <taxon>Bacteria</taxon>
        <taxon>Pseudomonadati</taxon>
        <taxon>Bacteroidota</taxon>
        <taxon>Flavobacteriia</taxon>
        <taxon>Flavobacteriales</taxon>
        <taxon>Flavobacteriaceae</taxon>
        <taxon>Algibacter</taxon>
    </lineage>
</organism>